<dbReference type="EMBL" id="KU686210">
    <property type="protein sequence ID" value="AOV61535.1"/>
    <property type="molecule type" value="Genomic_DNA"/>
</dbReference>
<accession>A0A1D8KS76</accession>
<organism evidence="1 2">
    <name type="scientific">Synechococcus phage S-WAM1</name>
    <dbReference type="NCBI Taxonomy" id="1815521"/>
    <lineage>
        <taxon>Viruses</taxon>
        <taxon>Duplodnaviria</taxon>
        <taxon>Heunggongvirae</taxon>
        <taxon>Uroviricota</taxon>
        <taxon>Caudoviricetes</taxon>
        <taxon>Pantevenvirales</taxon>
        <taxon>Kyanoviridae</taxon>
        <taxon>Sokavirus</taxon>
        <taxon>Sokavirus swam1</taxon>
    </lineage>
</organism>
<protein>
    <submittedName>
        <fullName evidence="1">Uncharacterized protein</fullName>
    </submittedName>
</protein>
<evidence type="ECO:0000313" key="2">
    <source>
        <dbReference type="Proteomes" id="UP000204364"/>
    </source>
</evidence>
<dbReference type="Proteomes" id="UP000204364">
    <property type="component" value="Segment"/>
</dbReference>
<reference evidence="1 2" key="1">
    <citation type="journal article" date="2016" name="Virology">
        <title>The genomic content and context of auxiliary metabolic genes in marine cyanomyoviruses.</title>
        <authorList>
            <person name="Crummett L.T."/>
            <person name="Puxty R.J."/>
            <person name="Weihe C."/>
            <person name="Marston M.F."/>
            <person name="Martiny J.B."/>
        </authorList>
    </citation>
    <scope>NUCLEOTIDE SEQUENCE [LARGE SCALE GENOMIC DNA]</scope>
    <source>
        <strain evidence="1">0810PA09</strain>
    </source>
</reference>
<evidence type="ECO:0000313" key="1">
    <source>
        <dbReference type="EMBL" id="AOV61535.1"/>
    </source>
</evidence>
<proteinExistence type="predicted"/>
<dbReference type="RefSeq" id="YP_009325051.1">
    <property type="nucleotide sequence ID" value="NC_031944.1"/>
</dbReference>
<sequence>MNMNCIWTAESLAAELEVTVDELYDMMTTGPLRFLLSDLNND</sequence>
<dbReference type="KEGG" id="vg:30310015"/>
<gene>
    <name evidence="1" type="ORF">P090810_062</name>
</gene>
<name>A0A1D8KS76_9CAUD</name>
<dbReference type="GeneID" id="30310015"/>
<keyword evidence="2" id="KW-1185">Reference proteome</keyword>